<protein>
    <submittedName>
        <fullName evidence="1">TadE family protein</fullName>
    </submittedName>
</protein>
<evidence type="ECO:0000313" key="2">
    <source>
        <dbReference type="Proteomes" id="UP000509638"/>
    </source>
</evidence>
<dbReference type="AlphaFoldDB" id="A0A7D5EZM4"/>
<organism evidence="1 2">
    <name type="scientific">Microbacterium oleivorans</name>
    <dbReference type="NCBI Taxonomy" id="273677"/>
    <lineage>
        <taxon>Bacteria</taxon>
        <taxon>Bacillati</taxon>
        <taxon>Actinomycetota</taxon>
        <taxon>Actinomycetes</taxon>
        <taxon>Micrococcales</taxon>
        <taxon>Microbacteriaceae</taxon>
        <taxon>Microbacterium</taxon>
    </lineage>
</organism>
<proteinExistence type="predicted"/>
<sequence length="115" mass="11754">MVGALLTVLTLGVIQLGLAVYVRGLAHDAALEGAYHAALADVTDDEGAARARDIIARTVGSELVQAAGSRRSSDRGYPAVEVSVRITVPLVGLWGVPGAWEVTAHAPLDALDAAG</sequence>
<dbReference type="EMBL" id="CP058316">
    <property type="protein sequence ID" value="QLD13390.1"/>
    <property type="molecule type" value="Genomic_DNA"/>
</dbReference>
<gene>
    <name evidence="1" type="ORF">HW566_15725</name>
</gene>
<name>A0A7D5EZM4_9MICO</name>
<evidence type="ECO:0000313" key="1">
    <source>
        <dbReference type="EMBL" id="QLD13390.1"/>
    </source>
</evidence>
<accession>A0A7D5EZM4</accession>
<dbReference type="Proteomes" id="UP000509638">
    <property type="component" value="Chromosome"/>
</dbReference>
<reference evidence="1 2" key="1">
    <citation type="submission" date="2020-06" db="EMBL/GenBank/DDBJ databases">
        <authorList>
            <person name="Jo H."/>
        </authorList>
    </citation>
    <scope>NUCLEOTIDE SEQUENCE [LARGE SCALE GENOMIC DNA]</scope>
    <source>
        <strain evidence="1 2">I46</strain>
    </source>
</reference>